<reference evidence="2 3" key="1">
    <citation type="submission" date="2016-07" db="EMBL/GenBank/DDBJ databases">
        <title>Pervasive Adenine N6-methylation of Active Genes in Fungi.</title>
        <authorList>
            <consortium name="DOE Joint Genome Institute"/>
            <person name="Mondo S.J."/>
            <person name="Dannebaum R.O."/>
            <person name="Kuo R.C."/>
            <person name="Labutti K."/>
            <person name="Haridas S."/>
            <person name="Kuo A."/>
            <person name="Salamov A."/>
            <person name="Ahrendt S.R."/>
            <person name="Lipzen A."/>
            <person name="Sullivan W."/>
            <person name="Andreopoulos W.B."/>
            <person name="Clum A."/>
            <person name="Lindquist E."/>
            <person name="Daum C."/>
            <person name="Ramamoorthy G.K."/>
            <person name="Gryganskyi A."/>
            <person name="Culley D."/>
            <person name="Magnuson J.K."/>
            <person name="James T.Y."/>
            <person name="O'Malley M.A."/>
            <person name="Stajich J.E."/>
            <person name="Spatafora J.W."/>
            <person name="Visel A."/>
            <person name="Grigoriev I.V."/>
        </authorList>
    </citation>
    <scope>NUCLEOTIDE SEQUENCE [LARGE SCALE GENOMIC DNA]</scope>
    <source>
        <strain evidence="2 3">CBS 931.73</strain>
    </source>
</reference>
<organism evidence="2 3">
    <name type="scientific">Basidiobolus meristosporus CBS 931.73</name>
    <dbReference type="NCBI Taxonomy" id="1314790"/>
    <lineage>
        <taxon>Eukaryota</taxon>
        <taxon>Fungi</taxon>
        <taxon>Fungi incertae sedis</taxon>
        <taxon>Zoopagomycota</taxon>
        <taxon>Entomophthoromycotina</taxon>
        <taxon>Basidiobolomycetes</taxon>
        <taxon>Basidiobolales</taxon>
        <taxon>Basidiobolaceae</taxon>
        <taxon>Basidiobolus</taxon>
    </lineage>
</organism>
<gene>
    <name evidence="2" type="ORF">K493DRAFT_319694</name>
</gene>
<name>A0A1Y1XNM5_9FUNG</name>
<keyword evidence="3" id="KW-1185">Reference proteome</keyword>
<comment type="caution">
    <text evidence="2">The sequence shown here is derived from an EMBL/GenBank/DDBJ whole genome shotgun (WGS) entry which is preliminary data.</text>
</comment>
<feature type="compositionally biased region" description="Low complexity" evidence="1">
    <location>
        <begin position="480"/>
        <end position="493"/>
    </location>
</feature>
<dbReference type="AlphaFoldDB" id="A0A1Y1XNM5"/>
<evidence type="ECO:0000313" key="3">
    <source>
        <dbReference type="Proteomes" id="UP000193498"/>
    </source>
</evidence>
<feature type="compositionally biased region" description="Basic and acidic residues" evidence="1">
    <location>
        <begin position="417"/>
        <end position="433"/>
    </location>
</feature>
<feature type="region of interest" description="Disordered" evidence="1">
    <location>
        <begin position="372"/>
        <end position="586"/>
    </location>
</feature>
<evidence type="ECO:0000256" key="1">
    <source>
        <dbReference type="SAM" id="MobiDB-lite"/>
    </source>
</evidence>
<sequence>MIRDGAIYLSLKNDRYLITQRPHWKGHCKCNLYSQNVSDDSAVQETRLCLKAEEMDPLELSMNRLCEEAERRSLEKDDFLILYLDRSKLPMVKGPAPPPEPDFPATATTENSLLSREECSTEQTPKKECPTEKLLLVSDGMAERDTVDVKNIPKFDQIDSMITPKSEVPEEAEKTSIGQETLEHEQPQLIDSNLEQSVLSDPDVELGKESNNDAEPQVHAMEQDVDSPPSLTTDTPVLAPDMTPDMPLVTCTSPSEPVMDSQPLAPELDISMPSAEQNPELSENNSESVVEPDTPIELIVAVDATLPLVTLPETPTDEVAHAPILTADSTLASMTGVLNYEKDIMVATPIILVQELANKGPDTITTLAIVEDSQTKSEADPLPALTSNEQGSEASSTEEHSLSDSGFLESPAEPSPLEEKHEDTRFEEIKTEESNVYCESTPDNSDVTTTPLATGEHSSTHLSQPATPPTTPSPRRRHTSNNSSKNSILSLTSGVYSRLKSSKSMDVLHPPPSEASSSSEKKKKGLMNSLRRPVKTITRSATELFHLSPKRRTITNNVPTSPTTPTSPPPPTFDQSTLSPTKQKKGILSSTKKFFRKRTTSMDL</sequence>
<feature type="region of interest" description="Disordered" evidence="1">
    <location>
        <begin position="162"/>
        <end position="191"/>
    </location>
</feature>
<accession>A0A1Y1XNM5</accession>
<protein>
    <submittedName>
        <fullName evidence="2">Uncharacterized protein</fullName>
    </submittedName>
</protein>
<evidence type="ECO:0000313" key="2">
    <source>
        <dbReference type="EMBL" id="ORX87265.1"/>
    </source>
</evidence>
<feature type="compositionally biased region" description="Polar residues" evidence="1">
    <location>
        <begin position="437"/>
        <end position="465"/>
    </location>
</feature>
<dbReference type="EMBL" id="MCFE01000556">
    <property type="protein sequence ID" value="ORX87265.1"/>
    <property type="molecule type" value="Genomic_DNA"/>
</dbReference>
<dbReference type="InParanoid" id="A0A1Y1XNM5"/>
<dbReference type="Proteomes" id="UP000193498">
    <property type="component" value="Unassembled WGS sequence"/>
</dbReference>
<feature type="compositionally biased region" description="Polar residues" evidence="1">
    <location>
        <begin position="385"/>
        <end position="395"/>
    </location>
</feature>
<proteinExistence type="predicted"/>